<organism evidence="1">
    <name type="scientific">marine sediment metagenome</name>
    <dbReference type="NCBI Taxonomy" id="412755"/>
    <lineage>
        <taxon>unclassified sequences</taxon>
        <taxon>metagenomes</taxon>
        <taxon>ecological metagenomes</taxon>
    </lineage>
</organism>
<evidence type="ECO:0000313" key="1">
    <source>
        <dbReference type="EMBL" id="GAI45767.1"/>
    </source>
</evidence>
<dbReference type="AlphaFoldDB" id="X1NP08"/>
<dbReference type="EMBL" id="BARV01025631">
    <property type="protein sequence ID" value="GAI45767.1"/>
    <property type="molecule type" value="Genomic_DNA"/>
</dbReference>
<reference evidence="1" key="1">
    <citation type="journal article" date="2014" name="Front. Microbiol.">
        <title>High frequency of phylogenetically diverse reductive dehalogenase-homologous genes in deep subseafloor sedimentary metagenomes.</title>
        <authorList>
            <person name="Kawai M."/>
            <person name="Futagami T."/>
            <person name="Toyoda A."/>
            <person name="Takaki Y."/>
            <person name="Nishi S."/>
            <person name="Hori S."/>
            <person name="Arai W."/>
            <person name="Tsubouchi T."/>
            <person name="Morono Y."/>
            <person name="Uchiyama I."/>
            <person name="Ito T."/>
            <person name="Fujiyama A."/>
            <person name="Inagaki F."/>
            <person name="Takami H."/>
        </authorList>
    </citation>
    <scope>NUCLEOTIDE SEQUENCE</scope>
    <source>
        <strain evidence="1">Expedition CK06-06</strain>
    </source>
</reference>
<feature type="non-terminal residue" evidence="1">
    <location>
        <position position="1"/>
    </location>
</feature>
<protein>
    <submittedName>
        <fullName evidence="1">Uncharacterized protein</fullName>
    </submittedName>
</protein>
<gene>
    <name evidence="1" type="ORF">S06H3_41563</name>
</gene>
<comment type="caution">
    <text evidence="1">The sequence shown here is derived from an EMBL/GenBank/DDBJ whole genome shotgun (WGS) entry which is preliminary data.</text>
</comment>
<accession>X1NP08</accession>
<name>X1NP08_9ZZZZ</name>
<sequence length="133" mass="15537">PEMFAEFIFPYQLPILERFGLNCYGCCEPLDKRWRVVKNAPRLRRVSVSPWANLADLADKLGEQYIYSMKPHPGDLAVPSLNEERIRSELRRALQITRNCRVEIIMKDNHTIANNPQNVIRWCQIAREEAEAI</sequence>
<proteinExistence type="predicted"/>